<reference evidence="2 3" key="1">
    <citation type="submission" date="2018-06" db="EMBL/GenBank/DDBJ databases">
        <title>Genomic Encyclopedia of Type Strains, Phase III (KMG-III): the genomes of soil and plant-associated and newly described type strains.</title>
        <authorList>
            <person name="Whitman W."/>
        </authorList>
    </citation>
    <scope>NUCLEOTIDE SEQUENCE [LARGE SCALE GENOMIC DNA]</scope>
    <source>
        <strain evidence="2 3">CECT 7646</strain>
    </source>
</reference>
<name>A0A318SFU1_9BURK</name>
<dbReference type="AlphaFoldDB" id="A0A318SFU1"/>
<feature type="domain" description="D-isomer specific 2-hydroxyacid dehydrogenase NAD-binding" evidence="1">
    <location>
        <begin position="98"/>
        <end position="164"/>
    </location>
</feature>
<comment type="caution">
    <text evidence="2">The sequence shown here is derived from an EMBL/GenBank/DDBJ whole genome shotgun (WGS) entry which is preliminary data.</text>
</comment>
<dbReference type="Proteomes" id="UP000247540">
    <property type="component" value="Unassembled WGS sequence"/>
</dbReference>
<dbReference type="GO" id="GO:0051287">
    <property type="term" value="F:NAD binding"/>
    <property type="evidence" value="ECO:0007669"/>
    <property type="project" value="InterPro"/>
</dbReference>
<proteinExistence type="predicted"/>
<keyword evidence="3" id="KW-1185">Reference proteome</keyword>
<dbReference type="Pfam" id="PF02826">
    <property type="entry name" value="2-Hacid_dh_C"/>
    <property type="match status" value="1"/>
</dbReference>
<gene>
    <name evidence="2" type="ORF">DFQ15_11679</name>
</gene>
<protein>
    <submittedName>
        <fullName evidence="2">D-isomer specific 2-hydroxyacid dehydrogenase-like protein</fullName>
    </submittedName>
</protein>
<sequence length="191" mass="20815">MNITFCCTGTKAGPWIDGLRAALPYAAVSEWVPGAHRPPTMRWSEALFDEQTAPRGIFNVGAGVDALMALRLPAGIPVVRLDDSGTAVQMAEFVTHAVVRHFREFDGYEADTAAGCWSYRKPRDRAEHPVGVMGLGVLGQRVAKTLRGFEFPVRGWSRSPKASRAMRNSTLFWPAPASSSACCRCPPKPRA</sequence>
<dbReference type="SUPFAM" id="SSF51735">
    <property type="entry name" value="NAD(P)-binding Rossmann-fold domains"/>
    <property type="match status" value="1"/>
</dbReference>
<evidence type="ECO:0000313" key="2">
    <source>
        <dbReference type="EMBL" id="PYE76118.1"/>
    </source>
</evidence>
<dbReference type="InterPro" id="IPR036291">
    <property type="entry name" value="NAD(P)-bd_dom_sf"/>
</dbReference>
<evidence type="ECO:0000313" key="3">
    <source>
        <dbReference type="Proteomes" id="UP000247540"/>
    </source>
</evidence>
<dbReference type="Gene3D" id="3.40.50.720">
    <property type="entry name" value="NAD(P)-binding Rossmann-like Domain"/>
    <property type="match status" value="2"/>
</dbReference>
<evidence type="ECO:0000259" key="1">
    <source>
        <dbReference type="Pfam" id="PF02826"/>
    </source>
</evidence>
<dbReference type="InterPro" id="IPR006140">
    <property type="entry name" value="D-isomer_DH_NAD-bd"/>
</dbReference>
<dbReference type="EMBL" id="QJTC01000016">
    <property type="protein sequence ID" value="PYE76118.1"/>
    <property type="molecule type" value="Genomic_DNA"/>
</dbReference>
<accession>A0A318SFU1</accession>
<organism evidence="2 3">
    <name type="scientific">Xylophilus ampelinus</name>
    <dbReference type="NCBI Taxonomy" id="54067"/>
    <lineage>
        <taxon>Bacteria</taxon>
        <taxon>Pseudomonadati</taxon>
        <taxon>Pseudomonadota</taxon>
        <taxon>Betaproteobacteria</taxon>
        <taxon>Burkholderiales</taxon>
        <taxon>Xylophilus</taxon>
    </lineage>
</organism>